<proteinExistence type="predicted"/>
<feature type="compositionally biased region" description="Pro residues" evidence="1">
    <location>
        <begin position="40"/>
        <end position="54"/>
    </location>
</feature>
<feature type="region of interest" description="Disordered" evidence="1">
    <location>
        <begin position="142"/>
        <end position="166"/>
    </location>
</feature>
<feature type="region of interest" description="Disordered" evidence="1">
    <location>
        <begin position="33"/>
        <end position="90"/>
    </location>
</feature>
<dbReference type="EMBL" id="JACAGC010000015">
    <property type="protein sequence ID" value="KAF6317445.1"/>
    <property type="molecule type" value="Genomic_DNA"/>
</dbReference>
<accession>A0A7J7UX22</accession>
<evidence type="ECO:0000313" key="3">
    <source>
        <dbReference type="Proteomes" id="UP000585614"/>
    </source>
</evidence>
<organism evidence="2 3">
    <name type="scientific">Rhinolophus ferrumequinum</name>
    <name type="common">Greater horseshoe bat</name>
    <dbReference type="NCBI Taxonomy" id="59479"/>
    <lineage>
        <taxon>Eukaryota</taxon>
        <taxon>Metazoa</taxon>
        <taxon>Chordata</taxon>
        <taxon>Craniata</taxon>
        <taxon>Vertebrata</taxon>
        <taxon>Euteleostomi</taxon>
        <taxon>Mammalia</taxon>
        <taxon>Eutheria</taxon>
        <taxon>Laurasiatheria</taxon>
        <taxon>Chiroptera</taxon>
        <taxon>Yinpterochiroptera</taxon>
        <taxon>Rhinolophoidea</taxon>
        <taxon>Rhinolophidae</taxon>
        <taxon>Rhinolophinae</taxon>
        <taxon>Rhinolophus</taxon>
    </lineage>
</organism>
<comment type="caution">
    <text evidence="2">The sequence shown here is derived from an EMBL/GenBank/DDBJ whole genome shotgun (WGS) entry which is preliminary data.</text>
</comment>
<evidence type="ECO:0000313" key="2">
    <source>
        <dbReference type="EMBL" id="KAF6317445.1"/>
    </source>
</evidence>
<dbReference type="Proteomes" id="UP000585614">
    <property type="component" value="Unassembled WGS sequence"/>
</dbReference>
<gene>
    <name evidence="2" type="ORF">mRhiFer1_008505</name>
</gene>
<protein>
    <submittedName>
        <fullName evidence="2">Uncharacterized protein</fullName>
    </submittedName>
</protein>
<sequence>MVSTACHLIPPLIATLRPLQGAMQTLRRIRGQGTANMPASPQPWPWPACQPPPLQQRKSEKDSPLWKRVSLGQASMQNSKDSLTEPGSGHHAYASATVFWNPSGSQAAQPGLWLSPMERTYEEPRPGTAPQRVPVACSPRTMSAAVGEPPRVSKGNPTHARQPYRC</sequence>
<feature type="compositionally biased region" description="Polar residues" evidence="1">
    <location>
        <begin position="72"/>
        <end position="81"/>
    </location>
</feature>
<dbReference type="AlphaFoldDB" id="A0A7J7UX22"/>
<reference evidence="2 3" key="1">
    <citation type="journal article" date="2020" name="Nature">
        <title>Six reference-quality genomes reveal evolution of bat adaptations.</title>
        <authorList>
            <person name="Jebb D."/>
            <person name="Huang Z."/>
            <person name="Pippel M."/>
            <person name="Hughes G.M."/>
            <person name="Lavrichenko K."/>
            <person name="Devanna P."/>
            <person name="Winkler S."/>
            <person name="Jermiin L.S."/>
            <person name="Skirmuntt E.C."/>
            <person name="Katzourakis A."/>
            <person name="Burkitt-Gray L."/>
            <person name="Ray D.A."/>
            <person name="Sullivan K.A.M."/>
            <person name="Roscito J.G."/>
            <person name="Kirilenko B.M."/>
            <person name="Davalos L.M."/>
            <person name="Corthals A.P."/>
            <person name="Power M.L."/>
            <person name="Jones G."/>
            <person name="Ransome R.D."/>
            <person name="Dechmann D.K.N."/>
            <person name="Locatelli A.G."/>
            <person name="Puechmaille S.J."/>
            <person name="Fedrigo O."/>
            <person name="Jarvis E.D."/>
            <person name="Hiller M."/>
            <person name="Vernes S.C."/>
            <person name="Myers E.W."/>
            <person name="Teeling E.C."/>
        </authorList>
    </citation>
    <scope>NUCLEOTIDE SEQUENCE [LARGE SCALE GENOMIC DNA]</scope>
    <source>
        <strain evidence="2">MRhiFer1</strain>
        <tissue evidence="2">Lung</tissue>
    </source>
</reference>
<evidence type="ECO:0000256" key="1">
    <source>
        <dbReference type="SAM" id="MobiDB-lite"/>
    </source>
</evidence>
<name>A0A7J7UX22_RHIFE</name>